<keyword evidence="1" id="KW-0238">DNA-binding</keyword>
<feature type="region of interest" description="Disordered" evidence="2">
    <location>
        <begin position="125"/>
        <end position="157"/>
    </location>
</feature>
<dbReference type="CDD" id="cd04781">
    <property type="entry name" value="HTH_MerR-like_sg6"/>
    <property type="match status" value="1"/>
</dbReference>
<dbReference type="Gene3D" id="1.10.1660.10">
    <property type="match status" value="1"/>
</dbReference>
<dbReference type="InterPro" id="IPR009061">
    <property type="entry name" value="DNA-bd_dom_put_sf"/>
</dbReference>
<sequence>MNIAEVAKRTGVPAHTLRFYERKGLIASVGPRGARRQFAPAVLDQLALIALGKAGGLSLDEIRAMLSPCGEPLVDRDVLLAKADEIDATIKQLQAMSRGLRHAAACPAPSHAECPTFQRLLKAAAAGALKPRHSTPHPRPAELRSEQENRHPAAGRT</sequence>
<evidence type="ECO:0000256" key="1">
    <source>
        <dbReference type="ARBA" id="ARBA00023125"/>
    </source>
</evidence>
<dbReference type="InterPro" id="IPR000551">
    <property type="entry name" value="MerR-type_HTH_dom"/>
</dbReference>
<comment type="caution">
    <text evidence="4">The sequence shown here is derived from an EMBL/GenBank/DDBJ whole genome shotgun (WGS) entry which is preliminary data.</text>
</comment>
<organism evidence="4 5">
    <name type="scientific">Cupriavidus basilensis</name>
    <dbReference type="NCBI Taxonomy" id="68895"/>
    <lineage>
        <taxon>Bacteria</taxon>
        <taxon>Pseudomonadati</taxon>
        <taxon>Pseudomonadota</taxon>
        <taxon>Betaproteobacteria</taxon>
        <taxon>Burkholderiales</taxon>
        <taxon>Burkholderiaceae</taxon>
        <taxon>Cupriavidus</taxon>
    </lineage>
</organism>
<proteinExistence type="predicted"/>
<dbReference type="EMBL" id="JARJLM010000017">
    <property type="protein sequence ID" value="MDF3831581.1"/>
    <property type="molecule type" value="Genomic_DNA"/>
</dbReference>
<keyword evidence="5" id="KW-1185">Reference proteome</keyword>
<dbReference type="PROSITE" id="PS50937">
    <property type="entry name" value="HTH_MERR_2"/>
    <property type="match status" value="1"/>
</dbReference>
<feature type="domain" description="HTH merR-type" evidence="3">
    <location>
        <begin position="1"/>
        <end position="68"/>
    </location>
</feature>
<name>A0ABT6AIF6_9BURK</name>
<dbReference type="PANTHER" id="PTHR30204:SF97">
    <property type="entry name" value="MERR FAMILY REGULATORY PROTEIN"/>
    <property type="match status" value="1"/>
</dbReference>
<dbReference type="Pfam" id="PF13411">
    <property type="entry name" value="MerR_1"/>
    <property type="match status" value="1"/>
</dbReference>
<evidence type="ECO:0000259" key="3">
    <source>
        <dbReference type="PROSITE" id="PS50937"/>
    </source>
</evidence>
<feature type="compositionally biased region" description="Basic and acidic residues" evidence="2">
    <location>
        <begin position="139"/>
        <end position="151"/>
    </location>
</feature>
<dbReference type="SUPFAM" id="SSF46955">
    <property type="entry name" value="Putative DNA-binding domain"/>
    <property type="match status" value="1"/>
</dbReference>
<evidence type="ECO:0000313" key="4">
    <source>
        <dbReference type="EMBL" id="MDF3831581.1"/>
    </source>
</evidence>
<dbReference type="PANTHER" id="PTHR30204">
    <property type="entry name" value="REDOX-CYCLING DRUG-SENSING TRANSCRIPTIONAL ACTIVATOR SOXR"/>
    <property type="match status" value="1"/>
</dbReference>
<dbReference type="Proteomes" id="UP001216674">
    <property type="component" value="Unassembled WGS sequence"/>
</dbReference>
<protein>
    <submittedName>
        <fullName evidence="4">Helix-turn-helix domain-containing protein</fullName>
    </submittedName>
</protein>
<reference evidence="4 5" key="1">
    <citation type="submission" date="2023-03" db="EMBL/GenBank/DDBJ databases">
        <title>Draft assemblies of triclosan tolerant bacteria isolated from returned activated sludge.</title>
        <authorList>
            <person name="Van Hamelsveld S."/>
        </authorList>
    </citation>
    <scope>NUCLEOTIDE SEQUENCE [LARGE SCALE GENOMIC DNA]</scope>
    <source>
        <strain evidence="4 5">GW210010_S58</strain>
    </source>
</reference>
<gene>
    <name evidence="4" type="ORF">P3W85_01195</name>
</gene>
<dbReference type="InterPro" id="IPR047057">
    <property type="entry name" value="MerR_fam"/>
</dbReference>
<evidence type="ECO:0000313" key="5">
    <source>
        <dbReference type="Proteomes" id="UP001216674"/>
    </source>
</evidence>
<evidence type="ECO:0000256" key="2">
    <source>
        <dbReference type="SAM" id="MobiDB-lite"/>
    </source>
</evidence>
<dbReference type="RefSeq" id="WP_276263421.1">
    <property type="nucleotide sequence ID" value="NZ_JARJLM010000017.1"/>
</dbReference>
<dbReference type="SMART" id="SM00422">
    <property type="entry name" value="HTH_MERR"/>
    <property type="match status" value="1"/>
</dbReference>
<accession>A0ABT6AIF6</accession>
<dbReference type="PRINTS" id="PR00040">
    <property type="entry name" value="HTHMERR"/>
</dbReference>